<comment type="similarity">
    <text evidence="2">Belongs to the glycosyltransferase 29 family.</text>
</comment>
<dbReference type="GO" id="GO:0003835">
    <property type="term" value="F:beta-galactoside alpha-2,6-sialyltransferase activity"/>
    <property type="evidence" value="ECO:0007669"/>
    <property type="project" value="UniProtKB-EC"/>
</dbReference>
<comment type="subcellular location">
    <subcellularLocation>
        <location evidence="1">Golgi apparatus</location>
        <location evidence="1">Golgi stack membrane</location>
        <topology evidence="1">Single-pass type II membrane protein</topology>
    </subcellularLocation>
</comment>
<evidence type="ECO:0000256" key="10">
    <source>
        <dbReference type="ARBA" id="ARBA00023157"/>
    </source>
</evidence>
<feature type="transmembrane region" description="Helical" evidence="14">
    <location>
        <begin position="20"/>
        <end position="40"/>
    </location>
</feature>
<evidence type="ECO:0000256" key="7">
    <source>
        <dbReference type="ARBA" id="ARBA00022989"/>
    </source>
</evidence>
<keyword evidence="5 14" id="KW-0812">Transmembrane</keyword>
<evidence type="ECO:0000256" key="2">
    <source>
        <dbReference type="ARBA" id="ARBA00006003"/>
    </source>
</evidence>
<evidence type="ECO:0000256" key="13">
    <source>
        <dbReference type="ARBA" id="ARBA00034329"/>
    </source>
</evidence>
<comment type="catalytic activity">
    <reaction evidence="12">
        <text>a beta-D-galactoside + CMP-N-acetyl-beta-neuraminate = an N-acetyl-alpha-neuraminyl-(2-&gt;6)-beta-D-galactosyl derivative + CMP + H(+)</text>
        <dbReference type="Rhea" id="RHEA:52104"/>
        <dbReference type="ChEBI" id="CHEBI:15378"/>
        <dbReference type="ChEBI" id="CHEBI:28034"/>
        <dbReference type="ChEBI" id="CHEBI:57812"/>
        <dbReference type="ChEBI" id="CHEBI:60377"/>
        <dbReference type="ChEBI" id="CHEBI:136398"/>
        <dbReference type="EC" id="2.4.3.1"/>
    </reaction>
</comment>
<dbReference type="InterPro" id="IPR013111">
    <property type="entry name" value="EGF_extracell"/>
</dbReference>
<keyword evidence="11" id="KW-0325">Glycoprotein</keyword>
<dbReference type="GO" id="GO:0032580">
    <property type="term" value="C:Golgi cisterna membrane"/>
    <property type="evidence" value="ECO:0007669"/>
    <property type="project" value="UniProtKB-SubCell"/>
</dbReference>
<dbReference type="Pfam" id="PF07974">
    <property type="entry name" value="EGF_2"/>
    <property type="match status" value="1"/>
</dbReference>
<dbReference type="PANTHER" id="PTHR46059:SF1">
    <property type="entry name" value="BETA-GALACTOSIDE ALPHA-2,6-SIALYLTRANSFERASE"/>
    <property type="match status" value="1"/>
</dbReference>
<dbReference type="Gene3D" id="3.90.1480.20">
    <property type="entry name" value="Glycosyl transferase family 29"/>
    <property type="match status" value="1"/>
</dbReference>
<keyword evidence="10" id="KW-1015">Disulfide bond</keyword>
<dbReference type="GO" id="GO:0097503">
    <property type="term" value="P:sialylation"/>
    <property type="evidence" value="ECO:0007669"/>
    <property type="project" value="TreeGrafter"/>
</dbReference>
<organism evidence="17">
    <name type="scientific">Tetraselmis sp. GSL018</name>
    <dbReference type="NCBI Taxonomy" id="582737"/>
    <lineage>
        <taxon>Eukaryota</taxon>
        <taxon>Viridiplantae</taxon>
        <taxon>Chlorophyta</taxon>
        <taxon>core chlorophytes</taxon>
        <taxon>Chlorodendrophyceae</taxon>
        <taxon>Chlorodendrales</taxon>
        <taxon>Chlorodendraceae</taxon>
        <taxon>Tetraselmis</taxon>
    </lineage>
</organism>
<evidence type="ECO:0000256" key="8">
    <source>
        <dbReference type="ARBA" id="ARBA00023034"/>
    </source>
</evidence>
<evidence type="ECO:0000256" key="14">
    <source>
        <dbReference type="SAM" id="Phobius"/>
    </source>
</evidence>
<gene>
    <name evidence="17" type="ORF">TSPGSL018_9626</name>
</gene>
<evidence type="ECO:0000256" key="12">
    <source>
        <dbReference type="ARBA" id="ARBA00034249"/>
    </source>
</evidence>
<dbReference type="PROSITE" id="PS01186">
    <property type="entry name" value="EGF_2"/>
    <property type="match status" value="1"/>
</dbReference>
<evidence type="ECO:0000256" key="6">
    <source>
        <dbReference type="ARBA" id="ARBA00022968"/>
    </source>
</evidence>
<keyword evidence="6" id="KW-0735">Signal-anchor</keyword>
<reference evidence="17" key="1">
    <citation type="submission" date="2014-05" db="EMBL/GenBank/DDBJ databases">
        <title>The transcriptome of the halophilic microalga Tetraselmis sp. GSL018 isolated from the Great Salt Lake, Utah.</title>
        <authorList>
            <person name="Jinkerson R.E."/>
            <person name="D'Adamo S."/>
            <person name="Posewitz M.C."/>
        </authorList>
    </citation>
    <scope>NUCLEOTIDE SEQUENCE</scope>
    <source>
        <strain evidence="17">GSL018</strain>
    </source>
</reference>
<name>A0A061RC26_9CHLO</name>
<evidence type="ECO:0000259" key="15">
    <source>
        <dbReference type="PROSITE" id="PS00022"/>
    </source>
</evidence>
<dbReference type="SMART" id="SM00181">
    <property type="entry name" value="EGF"/>
    <property type="match status" value="4"/>
</dbReference>
<dbReference type="Pfam" id="PF00777">
    <property type="entry name" value="Glyco_transf_29"/>
    <property type="match status" value="1"/>
</dbReference>
<evidence type="ECO:0000256" key="5">
    <source>
        <dbReference type="ARBA" id="ARBA00022692"/>
    </source>
</evidence>
<dbReference type="PANTHER" id="PTHR46059">
    <property type="entry name" value="BETA-GALACTOSIDE ALPHA-2,6-SIALYLTRANSFERASE"/>
    <property type="match status" value="1"/>
</dbReference>
<protein>
    <recommendedName>
        <fullName evidence="13">beta-galactoside alpha-(2,6)-sialyltransferase</fullName>
        <ecNumber evidence="13">2.4.3.1</ecNumber>
    </recommendedName>
</protein>
<dbReference type="InterPro" id="IPR038578">
    <property type="entry name" value="GT29-like_sf"/>
</dbReference>
<dbReference type="Gene3D" id="2.10.25.10">
    <property type="entry name" value="Laminin"/>
    <property type="match status" value="3"/>
</dbReference>
<proteinExistence type="inferred from homology"/>
<evidence type="ECO:0000256" key="11">
    <source>
        <dbReference type="ARBA" id="ARBA00023180"/>
    </source>
</evidence>
<evidence type="ECO:0000256" key="1">
    <source>
        <dbReference type="ARBA" id="ARBA00004447"/>
    </source>
</evidence>
<accession>A0A061RC26</accession>
<evidence type="ECO:0000259" key="16">
    <source>
        <dbReference type="PROSITE" id="PS01186"/>
    </source>
</evidence>
<dbReference type="InterPro" id="IPR000742">
    <property type="entry name" value="EGF"/>
</dbReference>
<dbReference type="EC" id="2.4.3.1" evidence="13"/>
<keyword evidence="3" id="KW-0328">Glycosyltransferase</keyword>
<dbReference type="InterPro" id="IPR001675">
    <property type="entry name" value="Glyco_trans_29"/>
</dbReference>
<keyword evidence="7 14" id="KW-1133">Transmembrane helix</keyword>
<sequence>MGLKDETITFGSPSKQKQEVLWRGGYRFLLALWAVGLIYLSSTLIGEEEPLQPELDPAASQLQAKRQKTRDAGMVKNGHQLCWKNGTCHCDKGYTGDLCNTAICQQGCVHGECLFPGYCTCFDGFKGRSCEDPICRVPCQHGKCVQPNHCKCESGWFGIDCSMRCVYGTYSYPMQTCTCSEGWGGKDCNQALCEKHGCNRGSCIRPDYCHCHTGWGGQNCSIDILSDQAEEILEGLSIRQRGLRSMVIHKDDRFTSDTWRDIRKWTAHLDAQWKFGRSRFNEMVPENDTLVTHYKKRFRTCAAVGNSGSLKTVLAGAAIDMHDAVLRYNGAPTKPYEQHVGDKTTYRLLNRRVGDALLWQPTPSDSSKKKRKSRSPAWLLWRAESYHQYPNLRRKYPEENIYLLAPEFLIPVISVYKELMERIAKAGIKWSTVAQSAPHGFVGIALLIQVCGLQNLMLACREARFFWNQVFFRNLLCCGFKKSCEFVD</sequence>
<evidence type="ECO:0000256" key="3">
    <source>
        <dbReference type="ARBA" id="ARBA00022676"/>
    </source>
</evidence>
<dbReference type="EMBL" id="GBEZ01018373">
    <property type="protein sequence ID" value="JAC68056.1"/>
    <property type="molecule type" value="Transcribed_RNA"/>
</dbReference>
<dbReference type="PROSITE" id="PS00022">
    <property type="entry name" value="EGF_1"/>
    <property type="match status" value="2"/>
</dbReference>
<evidence type="ECO:0000256" key="9">
    <source>
        <dbReference type="ARBA" id="ARBA00023136"/>
    </source>
</evidence>
<dbReference type="AlphaFoldDB" id="A0A061RC26"/>
<evidence type="ECO:0000256" key="4">
    <source>
        <dbReference type="ARBA" id="ARBA00022679"/>
    </source>
</evidence>
<keyword evidence="8" id="KW-0333">Golgi apparatus</keyword>
<feature type="domain" description="EGF-like" evidence="15">
    <location>
        <begin position="150"/>
        <end position="161"/>
    </location>
</feature>
<evidence type="ECO:0000313" key="17">
    <source>
        <dbReference type="EMBL" id="JAC68056.1"/>
    </source>
</evidence>
<keyword evidence="4" id="KW-0808">Transferase</keyword>
<keyword evidence="9 14" id="KW-0472">Membrane</keyword>
<feature type="domain" description="EGF-like" evidence="15 16">
    <location>
        <begin position="209"/>
        <end position="220"/>
    </location>
</feature>